<dbReference type="Proteomes" id="UP000000532">
    <property type="component" value="Chromosome"/>
</dbReference>
<dbReference type="AlphaFoldDB" id="Q5SHK3"/>
<keyword evidence="4" id="KW-1185">Reference proteome</keyword>
<organism evidence="3 4">
    <name type="scientific">Thermus thermophilus (strain ATCC 27634 / DSM 579 / HB8)</name>
    <dbReference type="NCBI Taxonomy" id="300852"/>
    <lineage>
        <taxon>Bacteria</taxon>
        <taxon>Thermotogati</taxon>
        <taxon>Deinococcota</taxon>
        <taxon>Deinococci</taxon>
        <taxon>Thermales</taxon>
        <taxon>Thermaceae</taxon>
        <taxon>Thermus</taxon>
    </lineage>
</organism>
<feature type="domain" description="Urease accessory protein UreH-like transmembrane" evidence="2">
    <location>
        <begin position="62"/>
        <end position="262"/>
    </location>
</feature>
<gene>
    <name evidence="3" type="ordered locus">TTHA1727</name>
</gene>
<evidence type="ECO:0000259" key="2">
    <source>
        <dbReference type="Pfam" id="PF13386"/>
    </source>
</evidence>
<dbReference type="InterPro" id="IPR039447">
    <property type="entry name" value="UreH-like_TM_dom"/>
</dbReference>
<dbReference type="KEGG" id="ttj:TTHA1727"/>
<sequence>MRARGLLPWLALAGLLSLLLLLGPWLAPLAGALYGLASRPFALLAEPLDGLRRNLALPEAGALLLGLLGALAPCQLSTNAAALAWLARPSPGRFWSRLGAFLVGKALVYSLLGALALLGLTASGEALAWIRKALGPLMLLLGLHLLGLLRLPAPTWGLGRIGDWAEHQGGPLGSFALGVAFGLAFCPTLFWLFFGLLLPSAATSPLGFLFPALFALGTGVPVLLLLALFRRGYDRGSTLRGFKRLGKVSGQLAGGLFLMAGLYDTVVYWFL</sequence>
<dbReference type="PANTHER" id="PTHR31272">
    <property type="entry name" value="CYTOCHROME C-TYPE BIOGENESIS PROTEIN HI_1454-RELATED"/>
    <property type="match status" value="1"/>
</dbReference>
<evidence type="ECO:0000313" key="4">
    <source>
        <dbReference type="Proteomes" id="UP000000532"/>
    </source>
</evidence>
<feature type="transmembrane region" description="Helical" evidence="1">
    <location>
        <begin position="206"/>
        <end position="229"/>
    </location>
</feature>
<protein>
    <recommendedName>
        <fullName evidence="2">Urease accessory protein UreH-like transmembrane domain-containing protein</fullName>
    </recommendedName>
</protein>
<feature type="transmembrane region" description="Helical" evidence="1">
    <location>
        <begin position="133"/>
        <end position="151"/>
    </location>
</feature>
<feature type="transmembrane region" description="Helical" evidence="1">
    <location>
        <begin position="172"/>
        <end position="194"/>
    </location>
</feature>
<dbReference type="GeneID" id="3169814"/>
<dbReference type="RefSeq" id="WP_011228870.1">
    <property type="nucleotide sequence ID" value="NC_006461.1"/>
</dbReference>
<accession>Q5SHK3</accession>
<reference evidence="3 4" key="1">
    <citation type="submission" date="2004-11" db="EMBL/GenBank/DDBJ databases">
        <title>Complete genome sequence of Thermus thermophilus HB8.</title>
        <authorList>
            <person name="Masui R."/>
            <person name="Kurokawa K."/>
            <person name="Nakagawa N."/>
            <person name="Tokunaga F."/>
            <person name="Koyama Y."/>
            <person name="Shibata T."/>
            <person name="Oshima T."/>
            <person name="Yokoyama S."/>
            <person name="Yasunaga T."/>
            <person name="Kuramitsu S."/>
        </authorList>
    </citation>
    <scope>NUCLEOTIDE SEQUENCE [LARGE SCALE GENOMIC DNA]</scope>
    <source>
        <strain evidence="4">ATCC 27634 / DSM 579 / HB8</strain>
    </source>
</reference>
<feature type="transmembrane region" description="Helical" evidence="1">
    <location>
        <begin position="98"/>
        <end position="121"/>
    </location>
</feature>
<dbReference type="EMBL" id="AP008226">
    <property type="protein sequence ID" value="BAD71550.1"/>
    <property type="molecule type" value="Genomic_DNA"/>
</dbReference>
<feature type="transmembrane region" description="Helical" evidence="1">
    <location>
        <begin position="250"/>
        <end position="270"/>
    </location>
</feature>
<evidence type="ECO:0000313" key="3">
    <source>
        <dbReference type="EMBL" id="BAD71550.1"/>
    </source>
</evidence>
<dbReference type="HOGENOM" id="CLU_087516_0_0_0"/>
<proteinExistence type="predicted"/>
<feature type="transmembrane region" description="Helical" evidence="1">
    <location>
        <begin position="61"/>
        <end position="86"/>
    </location>
</feature>
<dbReference type="eggNOG" id="COG0785">
    <property type="taxonomic scope" value="Bacteria"/>
</dbReference>
<dbReference type="EnsemblBacteria" id="BAD71550">
    <property type="protein sequence ID" value="BAD71550"/>
    <property type="gene ID" value="BAD71550"/>
</dbReference>
<dbReference type="PANTHER" id="PTHR31272:SF4">
    <property type="entry name" value="CYTOCHROME C-TYPE BIOGENESIS PROTEIN HI_1454-RELATED"/>
    <property type="match status" value="1"/>
</dbReference>
<dbReference type="PATRIC" id="fig|300852.9.peg.1697"/>
<dbReference type="InterPro" id="IPR051790">
    <property type="entry name" value="Cytochrome_c-biogenesis_DsbD"/>
</dbReference>
<dbReference type="Pfam" id="PF13386">
    <property type="entry name" value="DsbD_2"/>
    <property type="match status" value="1"/>
</dbReference>
<evidence type="ECO:0000256" key="1">
    <source>
        <dbReference type="SAM" id="Phobius"/>
    </source>
</evidence>
<keyword evidence="1" id="KW-1133">Transmembrane helix</keyword>
<name>Q5SHK3_THET8</name>
<keyword evidence="1" id="KW-0812">Transmembrane</keyword>
<keyword evidence="1" id="KW-0472">Membrane</keyword>